<keyword evidence="3" id="KW-1185">Reference proteome</keyword>
<dbReference type="GO" id="GO:0043531">
    <property type="term" value="F:ADP binding"/>
    <property type="evidence" value="ECO:0007669"/>
    <property type="project" value="InterPro"/>
</dbReference>
<feature type="domain" description="DUF7779" evidence="1">
    <location>
        <begin position="245"/>
        <end position="317"/>
    </location>
</feature>
<dbReference type="OMA" id="YEENMSA"/>
<reference evidence="2 3" key="1">
    <citation type="journal article" date="2011" name="Genome Biol.">
        <title>Comparative genome sequence analysis underscores mycoparasitism as the ancestral life style of Trichoderma.</title>
        <authorList>
            <person name="Kubicek C.P."/>
            <person name="Herrera-Estrella A."/>
            <person name="Seidl-Seiboth V."/>
            <person name="Martinez D.A."/>
            <person name="Druzhinina I.S."/>
            <person name="Thon M."/>
            <person name="Zeilinger S."/>
            <person name="Casas-Flores S."/>
            <person name="Horwitz B.A."/>
            <person name="Mukherjee P.K."/>
            <person name="Mukherjee M."/>
            <person name="Kredics L."/>
            <person name="Alcaraz L.D."/>
            <person name="Aerts A."/>
            <person name="Antal Z."/>
            <person name="Atanasova L."/>
            <person name="Cervantes-Badillo M.G."/>
            <person name="Challacombe J."/>
            <person name="Chertkov O."/>
            <person name="McCluskey K."/>
            <person name="Coulpier F."/>
            <person name="Deshpande N."/>
            <person name="von Doehren H."/>
            <person name="Ebbole D.J."/>
            <person name="Esquivel-Naranjo E.U."/>
            <person name="Fekete E."/>
            <person name="Flipphi M."/>
            <person name="Glaser F."/>
            <person name="Gomez-Rodriguez E.Y."/>
            <person name="Gruber S."/>
            <person name="Han C."/>
            <person name="Henrissat B."/>
            <person name="Hermosa R."/>
            <person name="Hernandez-Onate M."/>
            <person name="Karaffa L."/>
            <person name="Kosti I."/>
            <person name="Le Crom S."/>
            <person name="Lindquist E."/>
            <person name="Lucas S."/>
            <person name="Luebeck M."/>
            <person name="Luebeck P.S."/>
            <person name="Margeot A."/>
            <person name="Metz B."/>
            <person name="Misra M."/>
            <person name="Nevalainen H."/>
            <person name="Omann M."/>
            <person name="Packer N."/>
            <person name="Perrone G."/>
            <person name="Uresti-Rivera E.E."/>
            <person name="Salamov A."/>
            <person name="Schmoll M."/>
            <person name="Seiboth B."/>
            <person name="Shapiro H."/>
            <person name="Sukno S."/>
            <person name="Tamayo-Ramos J.A."/>
            <person name="Tisch D."/>
            <person name="Wiest A."/>
            <person name="Wilkinson H.H."/>
            <person name="Zhang M."/>
            <person name="Coutinho P.M."/>
            <person name="Kenerley C.M."/>
            <person name="Monte E."/>
            <person name="Baker S.E."/>
            <person name="Grigoriev I.V."/>
        </authorList>
    </citation>
    <scope>NUCLEOTIDE SEQUENCE [LARGE SCALE GENOMIC DNA]</scope>
    <source>
        <strain evidence="3">Gv29-8 / FGSC 10586</strain>
    </source>
</reference>
<dbReference type="SUPFAM" id="SSF52540">
    <property type="entry name" value="P-loop containing nucleoside triphosphate hydrolases"/>
    <property type="match status" value="1"/>
</dbReference>
<dbReference type="eggNOG" id="ENOG502RUFF">
    <property type="taxonomic scope" value="Eukaryota"/>
</dbReference>
<dbReference type="PANTHER" id="PTHR35205">
    <property type="entry name" value="NB-ARC AND TPR DOMAIN PROTEIN"/>
    <property type="match status" value="1"/>
</dbReference>
<dbReference type="AlphaFoldDB" id="G9MYL5"/>
<feature type="non-terminal residue" evidence="2">
    <location>
        <position position="1"/>
    </location>
</feature>
<feature type="non-terminal residue" evidence="2">
    <location>
        <position position="374"/>
    </location>
</feature>
<dbReference type="OrthoDB" id="4870852at2759"/>
<dbReference type="VEuPathDB" id="FungiDB:TRIVIDRAFT_134789"/>
<protein>
    <recommendedName>
        <fullName evidence="1">DUF7779 domain-containing protein</fullName>
    </recommendedName>
</protein>
<accession>G9MYL5</accession>
<name>G9MYL5_HYPVG</name>
<dbReference type="HOGENOM" id="CLU_740940_0_0_1"/>
<dbReference type="InterPro" id="IPR056681">
    <property type="entry name" value="DUF7779"/>
</dbReference>
<organism evidence="2 3">
    <name type="scientific">Hypocrea virens (strain Gv29-8 / FGSC 10586)</name>
    <name type="common">Gliocladium virens</name>
    <name type="synonym">Trichoderma virens</name>
    <dbReference type="NCBI Taxonomy" id="413071"/>
    <lineage>
        <taxon>Eukaryota</taxon>
        <taxon>Fungi</taxon>
        <taxon>Dikarya</taxon>
        <taxon>Ascomycota</taxon>
        <taxon>Pezizomycotina</taxon>
        <taxon>Sordariomycetes</taxon>
        <taxon>Hypocreomycetidae</taxon>
        <taxon>Hypocreales</taxon>
        <taxon>Hypocreaceae</taxon>
        <taxon>Trichoderma</taxon>
    </lineage>
</organism>
<gene>
    <name evidence="2" type="ORF">TRIVIDRAFT_134789</name>
</gene>
<dbReference type="EMBL" id="ABDF02000079">
    <property type="protein sequence ID" value="EHK20635.1"/>
    <property type="molecule type" value="Genomic_DNA"/>
</dbReference>
<dbReference type="InParanoid" id="G9MYL5"/>
<dbReference type="Pfam" id="PF25000">
    <property type="entry name" value="DUF7779"/>
    <property type="match status" value="1"/>
</dbReference>
<dbReference type="Gene3D" id="3.40.50.300">
    <property type="entry name" value="P-loop containing nucleotide triphosphate hydrolases"/>
    <property type="match status" value="1"/>
</dbReference>
<proteinExistence type="predicted"/>
<sequence>LPFGRNPSFFGRADLLDEIRNALVTSADEPQSVRSVALWGIGGIGKSQVALEYANKQIQEECQLVLWIPSQTAMDMSRALVHAAGQVRPPGYEENMSAERIRFLMWNWLQTTDDNDLLNSNWPVTGNGQILVTCRSELVAASPVASALEIPPFTPEEGGKLLLNLARKQNPTSEDISLAEELSEMLGGLALAIQITASQIFVRRKSMKHFLPFFKENKKSLRMPPKYAPRNPYYTDNLETVWKTAFESLDENSSRLLGLICFCAPDDIPRHLINTTHAIPDTCYAEVEAQLLRMSLIKINEDSEMISLHRLVQEAYYDYQSDTQRHETFQVIYRLLCEAFPKRELRRQMYQVWDTCELLIHHIEAAQDKYEALR</sequence>
<dbReference type="Proteomes" id="UP000007115">
    <property type="component" value="Unassembled WGS sequence"/>
</dbReference>
<dbReference type="GeneID" id="25787650"/>
<dbReference type="PANTHER" id="PTHR35205:SF1">
    <property type="entry name" value="ZU5 DOMAIN-CONTAINING PROTEIN"/>
    <property type="match status" value="1"/>
</dbReference>
<dbReference type="InterPro" id="IPR027417">
    <property type="entry name" value="P-loop_NTPase"/>
</dbReference>
<dbReference type="STRING" id="413071.G9MYL5"/>
<evidence type="ECO:0000259" key="1">
    <source>
        <dbReference type="Pfam" id="PF25000"/>
    </source>
</evidence>
<dbReference type="RefSeq" id="XP_013954828.1">
    <property type="nucleotide sequence ID" value="XM_014099353.1"/>
</dbReference>
<comment type="caution">
    <text evidence="2">The sequence shown here is derived from an EMBL/GenBank/DDBJ whole genome shotgun (WGS) entry which is preliminary data.</text>
</comment>
<evidence type="ECO:0000313" key="3">
    <source>
        <dbReference type="Proteomes" id="UP000007115"/>
    </source>
</evidence>
<evidence type="ECO:0000313" key="2">
    <source>
        <dbReference type="EMBL" id="EHK20635.1"/>
    </source>
</evidence>